<dbReference type="PANTHER" id="PTHR42879">
    <property type="entry name" value="3-OXOACYL-(ACYL-CARRIER-PROTEIN) REDUCTASE"/>
    <property type="match status" value="1"/>
</dbReference>
<accession>A0ABW1A1A5</accession>
<comment type="similarity">
    <text evidence="1">Belongs to the short-chain dehydrogenases/reductases (SDR) family.</text>
</comment>
<dbReference type="PANTHER" id="PTHR42879:SF2">
    <property type="entry name" value="3-OXOACYL-[ACYL-CARRIER-PROTEIN] REDUCTASE FABG"/>
    <property type="match status" value="1"/>
</dbReference>
<gene>
    <name evidence="3" type="ORF">ACFPZN_27000</name>
</gene>
<dbReference type="Pfam" id="PF13561">
    <property type="entry name" value="adh_short_C2"/>
    <property type="match status" value="1"/>
</dbReference>
<dbReference type="InterPro" id="IPR057326">
    <property type="entry name" value="KR_dom"/>
</dbReference>
<name>A0ABW1A1A5_9ACTN</name>
<dbReference type="SMART" id="SM00822">
    <property type="entry name" value="PKS_KR"/>
    <property type="match status" value="1"/>
</dbReference>
<dbReference type="EMBL" id="JBHSON010000041">
    <property type="protein sequence ID" value="MFC5749284.1"/>
    <property type="molecule type" value="Genomic_DNA"/>
</dbReference>
<evidence type="ECO:0000313" key="4">
    <source>
        <dbReference type="Proteomes" id="UP001596074"/>
    </source>
</evidence>
<reference evidence="4" key="1">
    <citation type="journal article" date="2019" name="Int. J. Syst. Evol. Microbiol.">
        <title>The Global Catalogue of Microorganisms (GCM) 10K type strain sequencing project: providing services to taxonomists for standard genome sequencing and annotation.</title>
        <authorList>
            <consortium name="The Broad Institute Genomics Platform"/>
            <consortium name="The Broad Institute Genome Sequencing Center for Infectious Disease"/>
            <person name="Wu L."/>
            <person name="Ma J."/>
        </authorList>
    </citation>
    <scope>NUCLEOTIDE SEQUENCE [LARGE SCALE GENOMIC DNA]</scope>
    <source>
        <strain evidence="4">KCTC 42087</strain>
    </source>
</reference>
<organism evidence="3 4">
    <name type="scientific">Actinomadura rugatobispora</name>
    <dbReference type="NCBI Taxonomy" id="1994"/>
    <lineage>
        <taxon>Bacteria</taxon>
        <taxon>Bacillati</taxon>
        <taxon>Actinomycetota</taxon>
        <taxon>Actinomycetes</taxon>
        <taxon>Streptosporangiales</taxon>
        <taxon>Thermomonosporaceae</taxon>
        <taxon>Actinomadura</taxon>
    </lineage>
</organism>
<dbReference type="Gene3D" id="3.40.50.720">
    <property type="entry name" value="NAD(P)-binding Rossmann-like Domain"/>
    <property type="match status" value="1"/>
</dbReference>
<dbReference type="PRINTS" id="PR00080">
    <property type="entry name" value="SDRFAMILY"/>
</dbReference>
<evidence type="ECO:0000313" key="3">
    <source>
        <dbReference type="EMBL" id="MFC5749284.1"/>
    </source>
</evidence>
<keyword evidence="4" id="KW-1185">Reference proteome</keyword>
<protein>
    <submittedName>
        <fullName evidence="3">SDR family oxidoreductase</fullName>
    </submittedName>
</protein>
<dbReference type="InterPro" id="IPR002347">
    <property type="entry name" value="SDR_fam"/>
</dbReference>
<dbReference type="InterPro" id="IPR036291">
    <property type="entry name" value="NAD(P)-bd_dom_sf"/>
</dbReference>
<evidence type="ECO:0000256" key="1">
    <source>
        <dbReference type="ARBA" id="ARBA00006484"/>
    </source>
</evidence>
<dbReference type="SUPFAM" id="SSF51735">
    <property type="entry name" value="NAD(P)-binding Rossmann-fold domains"/>
    <property type="match status" value="1"/>
</dbReference>
<dbReference type="InterPro" id="IPR050259">
    <property type="entry name" value="SDR"/>
</dbReference>
<feature type="domain" description="Ketoreductase" evidence="2">
    <location>
        <begin position="6"/>
        <end position="192"/>
    </location>
</feature>
<dbReference type="PRINTS" id="PR00081">
    <property type="entry name" value="GDHRDH"/>
</dbReference>
<dbReference type="RefSeq" id="WP_378285002.1">
    <property type="nucleotide sequence ID" value="NZ_JBHSON010000041.1"/>
</dbReference>
<comment type="caution">
    <text evidence="3">The sequence shown here is derived from an EMBL/GenBank/DDBJ whole genome shotgun (WGS) entry which is preliminary data.</text>
</comment>
<dbReference type="Proteomes" id="UP001596074">
    <property type="component" value="Unassembled WGS sequence"/>
</dbReference>
<evidence type="ECO:0000259" key="2">
    <source>
        <dbReference type="SMART" id="SM00822"/>
    </source>
</evidence>
<proteinExistence type="inferred from homology"/>
<sequence>MGESRRVALISGAGRGIGAATAREMARRGYHVVVNYRENASAAQGVVDEIEAAGGTAEARRADVCDAGQVGELVRRVTADHGRIDVLICNANTVNPPFEPLLSVSWEAFIGKVGGELAGAFHLTQHVLPAMQRQRAGRIVYISSTAADLVGSVAAHSTAKAALNTFSRHVAAQAAQDGIVVNTVAFGTVRTDATAGVLGDGLRKFTEERSVLGRVMDPEDAARSVASVADDGFGAAVGQVIRVDGGYDVLDQQLHAVMEFFR</sequence>